<keyword evidence="5" id="KW-1133">Transmembrane helix</keyword>
<evidence type="ECO:0008006" key="8">
    <source>
        <dbReference type="Google" id="ProtNLM"/>
    </source>
</evidence>
<dbReference type="EMBL" id="JAUIQD010000002">
    <property type="protein sequence ID" value="KAK3359966.1"/>
    <property type="molecule type" value="Genomic_DNA"/>
</dbReference>
<dbReference type="Proteomes" id="UP001275084">
    <property type="component" value="Unassembled WGS sequence"/>
</dbReference>
<dbReference type="PANTHER" id="PTHR10720:SF0">
    <property type="entry name" value="HEME OXYGENASE"/>
    <property type="match status" value="1"/>
</dbReference>
<dbReference type="InterPro" id="IPR002051">
    <property type="entry name" value="Haem_Oase"/>
</dbReference>
<proteinExistence type="predicted"/>
<dbReference type="AlphaFoldDB" id="A0AAJ0HR71"/>
<feature type="region of interest" description="Disordered" evidence="4">
    <location>
        <begin position="342"/>
        <end position="388"/>
    </location>
</feature>
<protein>
    <recommendedName>
        <fullName evidence="8">Heme oxygenase-like protein</fullName>
    </recommendedName>
</protein>
<keyword evidence="2" id="KW-0479">Metal-binding</keyword>
<evidence type="ECO:0000256" key="3">
    <source>
        <dbReference type="ARBA" id="ARBA00023004"/>
    </source>
</evidence>
<keyword evidence="5" id="KW-0472">Membrane</keyword>
<evidence type="ECO:0000256" key="1">
    <source>
        <dbReference type="ARBA" id="ARBA00022617"/>
    </source>
</evidence>
<dbReference type="GO" id="GO:0004392">
    <property type="term" value="F:heme oxygenase (decyclizing) activity"/>
    <property type="evidence" value="ECO:0007669"/>
    <property type="project" value="InterPro"/>
</dbReference>
<dbReference type="GO" id="GO:0006788">
    <property type="term" value="P:heme oxidation"/>
    <property type="evidence" value="ECO:0007669"/>
    <property type="project" value="InterPro"/>
</dbReference>
<dbReference type="SUPFAM" id="SSF48613">
    <property type="entry name" value="Heme oxygenase-like"/>
    <property type="match status" value="1"/>
</dbReference>
<feature type="region of interest" description="Disordered" evidence="4">
    <location>
        <begin position="78"/>
        <end position="111"/>
    </location>
</feature>
<gene>
    <name evidence="6" type="ORF">B0T25DRAFT_115854</name>
</gene>
<dbReference type="PANTHER" id="PTHR10720">
    <property type="entry name" value="HEME OXYGENASE"/>
    <property type="match status" value="1"/>
</dbReference>
<keyword evidence="7" id="KW-1185">Reference proteome</keyword>
<reference evidence="6" key="1">
    <citation type="journal article" date="2023" name="Mol. Phylogenet. Evol.">
        <title>Genome-scale phylogeny and comparative genomics of the fungal order Sordariales.</title>
        <authorList>
            <person name="Hensen N."/>
            <person name="Bonometti L."/>
            <person name="Westerberg I."/>
            <person name="Brannstrom I.O."/>
            <person name="Guillou S."/>
            <person name="Cros-Aarteil S."/>
            <person name="Calhoun S."/>
            <person name="Haridas S."/>
            <person name="Kuo A."/>
            <person name="Mondo S."/>
            <person name="Pangilinan J."/>
            <person name="Riley R."/>
            <person name="LaButti K."/>
            <person name="Andreopoulos B."/>
            <person name="Lipzen A."/>
            <person name="Chen C."/>
            <person name="Yan M."/>
            <person name="Daum C."/>
            <person name="Ng V."/>
            <person name="Clum A."/>
            <person name="Steindorff A."/>
            <person name="Ohm R.A."/>
            <person name="Martin F."/>
            <person name="Silar P."/>
            <person name="Natvig D.O."/>
            <person name="Lalanne C."/>
            <person name="Gautier V."/>
            <person name="Ament-Velasquez S.L."/>
            <person name="Kruys A."/>
            <person name="Hutchinson M.I."/>
            <person name="Powell A.J."/>
            <person name="Barry K."/>
            <person name="Miller A.N."/>
            <person name="Grigoriev I.V."/>
            <person name="Debuchy R."/>
            <person name="Gladieux P."/>
            <person name="Hiltunen Thoren M."/>
            <person name="Johannesson H."/>
        </authorList>
    </citation>
    <scope>NUCLEOTIDE SEQUENCE</scope>
    <source>
        <strain evidence="6">CBS 955.72</strain>
    </source>
</reference>
<comment type="caution">
    <text evidence="6">The sequence shown here is derived from an EMBL/GenBank/DDBJ whole genome shotgun (WGS) entry which is preliminary data.</text>
</comment>
<evidence type="ECO:0000256" key="2">
    <source>
        <dbReference type="ARBA" id="ARBA00022723"/>
    </source>
</evidence>
<keyword evidence="3" id="KW-0408">Iron</keyword>
<evidence type="ECO:0000313" key="7">
    <source>
        <dbReference type="Proteomes" id="UP001275084"/>
    </source>
</evidence>
<keyword evidence="5" id="KW-0812">Transmembrane</keyword>
<dbReference type="InterPro" id="IPR016053">
    <property type="entry name" value="Haem_Oase-like"/>
</dbReference>
<organism evidence="6 7">
    <name type="scientific">Lasiosphaeria hispida</name>
    <dbReference type="NCBI Taxonomy" id="260671"/>
    <lineage>
        <taxon>Eukaryota</taxon>
        <taxon>Fungi</taxon>
        <taxon>Dikarya</taxon>
        <taxon>Ascomycota</taxon>
        <taxon>Pezizomycotina</taxon>
        <taxon>Sordariomycetes</taxon>
        <taxon>Sordariomycetidae</taxon>
        <taxon>Sordariales</taxon>
        <taxon>Lasiosphaeriaceae</taxon>
        <taxon>Lasiosphaeria</taxon>
    </lineage>
</organism>
<evidence type="ECO:0000256" key="5">
    <source>
        <dbReference type="SAM" id="Phobius"/>
    </source>
</evidence>
<dbReference type="GO" id="GO:0046872">
    <property type="term" value="F:metal ion binding"/>
    <property type="evidence" value="ECO:0007669"/>
    <property type="project" value="UniProtKB-KW"/>
</dbReference>
<dbReference type="Gene3D" id="1.20.910.10">
    <property type="entry name" value="Heme oxygenase-like"/>
    <property type="match status" value="1"/>
</dbReference>
<accession>A0AAJ0HR71</accession>
<sequence length="473" mass="51032">MAVTTKPPHLGLGDRINSATRPVHAKLNKDLLLRLPLALPPRAHDPSLYITGLLYVAPIYRAFESVWQDIVDSSPLDLEPESDFDSDSSGSATPVPPVPTPSGAGSDTSRPIAAPSERIRAVLDHLLLPQLARFPSLRRDICSATGWSGDEVDAQLNAVVQKGRLAEFVAHVERAVARHPHVLLAYAWVLYMALFSGGRFIRGSLEAAGGMFWGKKASPLSPGANPTGSAIEIEGGDDIFPLSFFRFETPHDGEDLKVEFKRRLAEVEAVLTPDEYDDVVQEAVCIFDNMILLITQLDGVCEHRSPANSLDGWAAALMPRLGGRLRDSVAVARERSLKGLLSTYRGNSGAKPSDAAPSEEPPQLNREKSSILPGVGAPAVTDSTTDMSSLHAQGTLMSTEELVEKRISSLGEVEAAFAESPLKAVRFGREAPEDGRTGLLVDRRRRLSALSVWNAVMLLGAVAVILGFNYVAR</sequence>
<evidence type="ECO:0000313" key="6">
    <source>
        <dbReference type="EMBL" id="KAK3359966.1"/>
    </source>
</evidence>
<dbReference type="InterPro" id="IPR016084">
    <property type="entry name" value="Haem_Oase-like_multi-hlx"/>
</dbReference>
<feature type="transmembrane region" description="Helical" evidence="5">
    <location>
        <begin position="452"/>
        <end position="472"/>
    </location>
</feature>
<dbReference type="CDD" id="cd19165">
    <property type="entry name" value="HemeO"/>
    <property type="match status" value="1"/>
</dbReference>
<reference evidence="6" key="2">
    <citation type="submission" date="2023-06" db="EMBL/GenBank/DDBJ databases">
        <authorList>
            <consortium name="Lawrence Berkeley National Laboratory"/>
            <person name="Haridas S."/>
            <person name="Hensen N."/>
            <person name="Bonometti L."/>
            <person name="Westerberg I."/>
            <person name="Brannstrom I.O."/>
            <person name="Guillou S."/>
            <person name="Cros-Aarteil S."/>
            <person name="Calhoun S."/>
            <person name="Kuo A."/>
            <person name="Mondo S."/>
            <person name="Pangilinan J."/>
            <person name="Riley R."/>
            <person name="Labutti K."/>
            <person name="Andreopoulos B."/>
            <person name="Lipzen A."/>
            <person name="Chen C."/>
            <person name="Yanf M."/>
            <person name="Daum C."/>
            <person name="Ng V."/>
            <person name="Clum A."/>
            <person name="Steindorff A."/>
            <person name="Ohm R."/>
            <person name="Martin F."/>
            <person name="Silar P."/>
            <person name="Natvig D."/>
            <person name="Lalanne C."/>
            <person name="Gautier V."/>
            <person name="Ament-Velasquez S.L."/>
            <person name="Kruys A."/>
            <person name="Hutchinson M.I."/>
            <person name="Powell A.J."/>
            <person name="Barry K."/>
            <person name="Miller A.N."/>
            <person name="Grigoriev I.V."/>
            <person name="Debuchy R."/>
            <person name="Gladieux P."/>
            <person name="Thoren M.H."/>
            <person name="Johannesson H."/>
        </authorList>
    </citation>
    <scope>NUCLEOTIDE SEQUENCE</scope>
    <source>
        <strain evidence="6">CBS 955.72</strain>
    </source>
</reference>
<evidence type="ECO:0000256" key="4">
    <source>
        <dbReference type="SAM" id="MobiDB-lite"/>
    </source>
</evidence>
<keyword evidence="1" id="KW-0349">Heme</keyword>
<name>A0AAJ0HR71_9PEZI</name>
<dbReference type="Pfam" id="PF01126">
    <property type="entry name" value="Heme_oxygenase"/>
    <property type="match status" value="1"/>
</dbReference>